<name>A0A0J6CVU2_9BACL</name>
<dbReference type="GO" id="GO:0010124">
    <property type="term" value="P:phenylacetate catabolic process"/>
    <property type="evidence" value="ECO:0007669"/>
    <property type="project" value="InterPro"/>
</dbReference>
<dbReference type="NCBIfam" id="TIGR02158">
    <property type="entry name" value="PA_CoA_Oxy3"/>
    <property type="match status" value="1"/>
</dbReference>
<dbReference type="EMBL" id="LELK01000009">
    <property type="protein sequence ID" value="KMM36194.1"/>
    <property type="molecule type" value="Genomic_DNA"/>
</dbReference>
<dbReference type="STRING" id="157733.AB986_18915"/>
<dbReference type="PANTHER" id="PTHR30458">
    <property type="entry name" value="PHENYLACETIC ACID DEGRADATION PROTEIN PAA"/>
    <property type="match status" value="1"/>
</dbReference>
<dbReference type="Gene3D" id="1.20.1260.10">
    <property type="match status" value="1"/>
</dbReference>
<dbReference type="GO" id="GO:0005829">
    <property type="term" value="C:cytosol"/>
    <property type="evidence" value="ECO:0007669"/>
    <property type="project" value="TreeGrafter"/>
</dbReference>
<dbReference type="AlphaFoldDB" id="A0A0J6CVU2"/>
<reference evidence="1" key="1">
    <citation type="submission" date="2015-06" db="EMBL/GenBank/DDBJ databases">
        <authorList>
            <person name="Liu B."/>
            <person name="Wang J."/>
            <person name="Zhu Y."/>
            <person name="Liu G."/>
            <person name="Chen Q."/>
            <person name="Zheng C."/>
            <person name="Che J."/>
            <person name="Ge C."/>
            <person name="Shi H."/>
            <person name="Pan Z."/>
            <person name="Liu X."/>
        </authorList>
    </citation>
    <scope>NUCLEOTIDE SEQUENCE [LARGE SCALE GENOMIC DNA]</scope>
    <source>
        <strain evidence="1">DSM 16346</strain>
    </source>
</reference>
<evidence type="ECO:0000313" key="1">
    <source>
        <dbReference type="EMBL" id="KMM36194.1"/>
    </source>
</evidence>
<protein>
    <submittedName>
        <fullName evidence="1">Phenylacetate-CoA oxygenase</fullName>
    </submittedName>
</protein>
<dbReference type="SUPFAM" id="SSF47240">
    <property type="entry name" value="Ferritin-like"/>
    <property type="match status" value="1"/>
</dbReference>
<dbReference type="RefSeq" id="WP_048313170.1">
    <property type="nucleotide sequence ID" value="NZ_CP119526.1"/>
</dbReference>
<dbReference type="OrthoDB" id="9789947at2"/>
<dbReference type="InterPro" id="IPR009078">
    <property type="entry name" value="Ferritin-like_SF"/>
</dbReference>
<accession>A0A0J6CVU2</accession>
<organism evidence="1 2">
    <name type="scientific">Guptibacillus hwajinpoensis</name>
    <dbReference type="NCBI Taxonomy" id="208199"/>
    <lineage>
        <taxon>Bacteria</taxon>
        <taxon>Bacillati</taxon>
        <taxon>Bacillota</taxon>
        <taxon>Bacilli</taxon>
        <taxon>Bacillales</taxon>
        <taxon>Guptibacillaceae</taxon>
        <taxon>Guptibacillus</taxon>
    </lineage>
</organism>
<evidence type="ECO:0000313" key="2">
    <source>
        <dbReference type="Proteomes" id="UP000035996"/>
    </source>
</evidence>
<keyword evidence="2" id="KW-1185">Reference proteome</keyword>
<dbReference type="InterPro" id="IPR011882">
    <property type="entry name" value="PaaC"/>
</dbReference>
<dbReference type="PATRIC" id="fig|157733.3.peg.1736"/>
<dbReference type="PANTHER" id="PTHR30458:SF0">
    <property type="entry name" value="1,2-PHENYLACETYL-COA EPOXIDASE, SUBUNIT C"/>
    <property type="match status" value="1"/>
</dbReference>
<dbReference type="InterPro" id="IPR007814">
    <property type="entry name" value="PaaA_PaaC"/>
</dbReference>
<gene>
    <name evidence="1" type="ORF">AB986_18915</name>
</gene>
<dbReference type="Proteomes" id="UP000035996">
    <property type="component" value="Unassembled WGS sequence"/>
</dbReference>
<dbReference type="InterPro" id="IPR052703">
    <property type="entry name" value="Aromatic_CoA_ox/epox"/>
</dbReference>
<dbReference type="InterPro" id="IPR012347">
    <property type="entry name" value="Ferritin-like"/>
</dbReference>
<proteinExistence type="predicted"/>
<sequence>MESIEYRNCLIELLYQLADDDFILAYRGSEWLGLAPHIEEDVAFSSISQDLMGHATLYYSLLEELGEGKADSLTHNRRPEKFRNAIILELPNGTGTYLVNPDFDWGFTVVRNYFYTLAKKIRLDSIKKESYEPLQHIVKKISVEMTYHLMHWETWFIQLMNSTPEARSRMETAIKLVLEDFEGVLSYGDLGDQIVTLSLIESEATLKQRFIAELQKKEPIDLSMKMKNGDGRNGTHTKHLTTSLAILSEVYQSIPATEW</sequence>
<dbReference type="Pfam" id="PF05138">
    <property type="entry name" value="PaaA_PaaC"/>
    <property type="match status" value="1"/>
</dbReference>
<comment type="caution">
    <text evidence="1">The sequence shown here is derived from an EMBL/GenBank/DDBJ whole genome shotgun (WGS) entry which is preliminary data.</text>
</comment>